<dbReference type="EMBL" id="JARK01001514">
    <property type="protein sequence ID" value="EYB93815.1"/>
    <property type="molecule type" value="Genomic_DNA"/>
</dbReference>
<organism evidence="1 2">
    <name type="scientific">Ancylostoma ceylanicum</name>
    <dbReference type="NCBI Taxonomy" id="53326"/>
    <lineage>
        <taxon>Eukaryota</taxon>
        <taxon>Metazoa</taxon>
        <taxon>Ecdysozoa</taxon>
        <taxon>Nematoda</taxon>
        <taxon>Chromadorea</taxon>
        <taxon>Rhabditida</taxon>
        <taxon>Rhabditina</taxon>
        <taxon>Rhabditomorpha</taxon>
        <taxon>Strongyloidea</taxon>
        <taxon>Ancylostomatidae</taxon>
        <taxon>Ancylostomatinae</taxon>
        <taxon>Ancylostoma</taxon>
    </lineage>
</organism>
<dbReference type="AlphaFoldDB" id="A0A016STD7"/>
<comment type="caution">
    <text evidence="1">The sequence shown here is derived from an EMBL/GenBank/DDBJ whole genome shotgun (WGS) entry which is preliminary data.</text>
</comment>
<protein>
    <submittedName>
        <fullName evidence="1">Uncharacterized protein</fullName>
    </submittedName>
</protein>
<accession>A0A016STD7</accession>
<sequence>MELSCWSSPKRVKHESHLQVLNFLREIFTKACMDPSDIWKYGVRDSTEIFVLVISLKFGVFREDELISSDETTWNTPEGGK</sequence>
<evidence type="ECO:0000313" key="2">
    <source>
        <dbReference type="Proteomes" id="UP000024635"/>
    </source>
</evidence>
<name>A0A016STD7_9BILA</name>
<evidence type="ECO:0000313" key="1">
    <source>
        <dbReference type="EMBL" id="EYB93815.1"/>
    </source>
</evidence>
<proteinExistence type="predicted"/>
<gene>
    <name evidence="1" type="primary">Acey_s0178.g650</name>
    <name evidence="1" type="ORF">Y032_0178g650</name>
</gene>
<keyword evidence="2" id="KW-1185">Reference proteome</keyword>
<dbReference type="Proteomes" id="UP000024635">
    <property type="component" value="Unassembled WGS sequence"/>
</dbReference>
<reference evidence="2" key="1">
    <citation type="journal article" date="2015" name="Nat. Genet.">
        <title>The genome and transcriptome of the zoonotic hookworm Ancylostoma ceylanicum identify infection-specific gene families.</title>
        <authorList>
            <person name="Schwarz E.M."/>
            <person name="Hu Y."/>
            <person name="Antoshechkin I."/>
            <person name="Miller M.M."/>
            <person name="Sternberg P.W."/>
            <person name="Aroian R.V."/>
        </authorList>
    </citation>
    <scope>NUCLEOTIDE SEQUENCE</scope>
    <source>
        <strain evidence="2">HY135</strain>
    </source>
</reference>